<sequence length="101" mass="11175">MRPFSEHDPAASPLSSAALRYHVRQRAVADGVGPEATRPFGLLGAVGVPTPQRRKSRYCPHRQVAVDEQGRPLMETMSKEWASKSSSDGDEGPEEDWGWEE</sequence>
<dbReference type="Pfam" id="PF14408">
    <property type="entry name" value="Actino_peptide"/>
    <property type="match status" value="1"/>
</dbReference>
<proteinExistence type="predicted"/>
<dbReference type="OrthoDB" id="3629969at2"/>
<gene>
    <name evidence="2" type="ORF">SacazDRAFT_00620</name>
</gene>
<protein>
    <submittedName>
        <fullName evidence="2">Uncharacterized protein</fullName>
    </submittedName>
</protein>
<dbReference type="RefSeq" id="WP_005438528.1">
    <property type="nucleotide sequence ID" value="NZ_CM001466.1"/>
</dbReference>
<accession>H8GAK4</accession>
<keyword evidence="3" id="KW-1185">Reference proteome</keyword>
<dbReference type="AlphaFoldDB" id="H8GAK4"/>
<feature type="region of interest" description="Disordered" evidence="1">
    <location>
        <begin position="66"/>
        <end position="101"/>
    </location>
</feature>
<dbReference type="InterPro" id="IPR026496">
    <property type="entry name" value="GRASP_targ"/>
</dbReference>
<feature type="compositionally biased region" description="Acidic residues" evidence="1">
    <location>
        <begin position="88"/>
        <end position="101"/>
    </location>
</feature>
<reference evidence="2 3" key="1">
    <citation type="journal article" date="2012" name="Stand. Genomic Sci.">
        <title>Genome sequence of the soil bacterium Saccharomonospora azurea type strain (NA-128(T)).</title>
        <authorList>
            <person name="Klenk H.P."/>
            <person name="Held B."/>
            <person name="Lucas S."/>
            <person name="Lapidus A."/>
            <person name="Copeland A."/>
            <person name="Hammon N."/>
            <person name="Pitluck S."/>
            <person name="Goodwin L.A."/>
            <person name="Han C."/>
            <person name="Tapia R."/>
            <person name="Brambilla E.M."/>
            <person name="Potter G."/>
            <person name="Land M."/>
            <person name="Ivanova N."/>
            <person name="Rohde M."/>
            <person name="Goker M."/>
            <person name="Detter J.C."/>
            <person name="Kyrpides N.C."/>
            <person name="Woyke T."/>
        </authorList>
    </citation>
    <scope>NUCLEOTIDE SEQUENCE [LARGE SCALE GENOMIC DNA]</scope>
    <source>
        <strain evidence="2 3">NA-128</strain>
    </source>
</reference>
<dbReference type="HOGENOM" id="CLU_2285398_0_0_11"/>
<evidence type="ECO:0000313" key="3">
    <source>
        <dbReference type="Proteomes" id="UP000004705"/>
    </source>
</evidence>
<dbReference type="EMBL" id="CM001466">
    <property type="protein sequence ID" value="EHY87570.1"/>
    <property type="molecule type" value="Genomic_DNA"/>
</dbReference>
<dbReference type="NCBIfam" id="TIGR04186">
    <property type="entry name" value="GRASP_targ"/>
    <property type="match status" value="1"/>
</dbReference>
<evidence type="ECO:0000256" key="1">
    <source>
        <dbReference type="SAM" id="MobiDB-lite"/>
    </source>
</evidence>
<dbReference type="InterPro" id="IPR025843">
    <property type="entry name" value="Actino_peptide"/>
</dbReference>
<name>H8GAK4_9PSEU</name>
<dbReference type="Proteomes" id="UP000004705">
    <property type="component" value="Chromosome"/>
</dbReference>
<evidence type="ECO:0000313" key="2">
    <source>
        <dbReference type="EMBL" id="EHY87570.1"/>
    </source>
</evidence>
<organism evidence="2 3">
    <name type="scientific">Saccharomonospora azurea NA-128</name>
    <dbReference type="NCBI Taxonomy" id="882081"/>
    <lineage>
        <taxon>Bacteria</taxon>
        <taxon>Bacillati</taxon>
        <taxon>Actinomycetota</taxon>
        <taxon>Actinomycetes</taxon>
        <taxon>Pseudonocardiales</taxon>
        <taxon>Pseudonocardiaceae</taxon>
        <taxon>Saccharomonospora</taxon>
    </lineage>
</organism>